<name>A0A1H7VR78_AQUAM</name>
<dbReference type="EMBL" id="FOAB01000009">
    <property type="protein sequence ID" value="SEM11716.1"/>
    <property type="molecule type" value="Genomic_DNA"/>
</dbReference>
<keyword evidence="2 3" id="KW-0378">Hydrolase</keyword>
<dbReference type="InterPro" id="IPR029069">
    <property type="entry name" value="HotDog_dom_sf"/>
</dbReference>
<keyword evidence="4" id="KW-1185">Reference proteome</keyword>
<dbReference type="PANTHER" id="PTHR31793:SF27">
    <property type="entry name" value="NOVEL THIOESTERASE SUPERFAMILY DOMAIN AND SAPOSIN A-TYPE DOMAIN CONTAINING PROTEIN (0610012H03RIK)"/>
    <property type="match status" value="1"/>
</dbReference>
<evidence type="ECO:0000256" key="2">
    <source>
        <dbReference type="ARBA" id="ARBA00022801"/>
    </source>
</evidence>
<dbReference type="InterPro" id="IPR006684">
    <property type="entry name" value="YbgC/YbaW"/>
</dbReference>
<dbReference type="OrthoDB" id="9800856at2"/>
<dbReference type="Proteomes" id="UP000198521">
    <property type="component" value="Unassembled WGS sequence"/>
</dbReference>
<dbReference type="PANTHER" id="PTHR31793">
    <property type="entry name" value="4-HYDROXYBENZOYL-COA THIOESTERASE FAMILY MEMBER"/>
    <property type="match status" value="1"/>
</dbReference>
<dbReference type="GO" id="GO:0047617">
    <property type="term" value="F:fatty acyl-CoA hydrolase activity"/>
    <property type="evidence" value="ECO:0007669"/>
    <property type="project" value="TreeGrafter"/>
</dbReference>
<dbReference type="SUPFAM" id="SSF54637">
    <property type="entry name" value="Thioesterase/thiol ester dehydrase-isomerase"/>
    <property type="match status" value="1"/>
</dbReference>
<protein>
    <submittedName>
        <fullName evidence="3">Acyl-CoA thioester hydrolase</fullName>
    </submittedName>
</protein>
<gene>
    <name evidence="3" type="ORF">SAMN04487910_4155</name>
</gene>
<accession>A0A1H7VR78</accession>
<evidence type="ECO:0000313" key="3">
    <source>
        <dbReference type="EMBL" id="SEM11716.1"/>
    </source>
</evidence>
<dbReference type="AlphaFoldDB" id="A0A1H7VR78"/>
<dbReference type="PIRSF" id="PIRSF003230">
    <property type="entry name" value="YbgC"/>
    <property type="match status" value="1"/>
</dbReference>
<sequence>MSISSETLLKVRYSETDQMGVVHHGNYAQYLELARIDWLSRLGVSYKSMEESGIMLPVFTLDFKFKKSAFFDDELTVKTFLKKIPTARIVFDYKIYNQDKELLTIASSTLVFVDAKTRKPILCPSYLLDIIEKEFNRLLV</sequence>
<proteinExistence type="inferred from homology"/>
<dbReference type="InterPro" id="IPR050563">
    <property type="entry name" value="4-hydroxybenzoyl-CoA_TE"/>
</dbReference>
<evidence type="ECO:0000313" key="4">
    <source>
        <dbReference type="Proteomes" id="UP000198521"/>
    </source>
</evidence>
<reference evidence="3 4" key="1">
    <citation type="submission" date="2016-10" db="EMBL/GenBank/DDBJ databases">
        <authorList>
            <person name="de Groot N.N."/>
        </authorList>
    </citation>
    <scope>NUCLEOTIDE SEQUENCE [LARGE SCALE GENOMIC DNA]</scope>
    <source>
        <strain evidence="3 4">DSM 25232</strain>
    </source>
</reference>
<dbReference type="STRING" id="1038014.SAMN04487910_4155"/>
<evidence type="ECO:0000256" key="1">
    <source>
        <dbReference type="ARBA" id="ARBA00005953"/>
    </source>
</evidence>
<dbReference type="RefSeq" id="WP_091411959.1">
    <property type="nucleotide sequence ID" value="NZ_FOAB01000009.1"/>
</dbReference>
<dbReference type="NCBIfam" id="TIGR00051">
    <property type="entry name" value="YbgC/FadM family acyl-CoA thioesterase"/>
    <property type="match status" value="1"/>
</dbReference>
<dbReference type="Pfam" id="PF13279">
    <property type="entry name" value="4HBT_2"/>
    <property type="match status" value="1"/>
</dbReference>
<dbReference type="CDD" id="cd00586">
    <property type="entry name" value="4HBT"/>
    <property type="match status" value="1"/>
</dbReference>
<dbReference type="Gene3D" id="3.10.129.10">
    <property type="entry name" value="Hotdog Thioesterase"/>
    <property type="match status" value="1"/>
</dbReference>
<organism evidence="3 4">
    <name type="scientific">Aquimarina amphilecti</name>
    <dbReference type="NCBI Taxonomy" id="1038014"/>
    <lineage>
        <taxon>Bacteria</taxon>
        <taxon>Pseudomonadati</taxon>
        <taxon>Bacteroidota</taxon>
        <taxon>Flavobacteriia</taxon>
        <taxon>Flavobacteriales</taxon>
        <taxon>Flavobacteriaceae</taxon>
        <taxon>Aquimarina</taxon>
    </lineage>
</organism>
<comment type="similarity">
    <text evidence="1">Belongs to the 4-hydroxybenzoyl-CoA thioesterase family.</text>
</comment>